<keyword evidence="5 7" id="KW-0456">Lyase</keyword>
<dbReference type="EMBL" id="FXTU01000004">
    <property type="protein sequence ID" value="SMP22457.1"/>
    <property type="molecule type" value="Genomic_DNA"/>
</dbReference>
<dbReference type="GO" id="GO:0019752">
    <property type="term" value="P:carboxylic acid metabolic process"/>
    <property type="evidence" value="ECO:0007669"/>
    <property type="project" value="InterPro"/>
</dbReference>
<sequence>MEEKFLYDSFSSEQQNFLQEVLALGIRFMSGEARDHKVLNYLTNEECIELVSSELPRKGKSLTDLFSHLQMISKYSIAQNDPKYLAFPDTGNSVASIAADILVSFLNQNLIAVDRSAPIASFIETQLILWLRQLVGYPTCELKDLPNLSNVGGMWTSGGNMSNHIAILAALHHKFPGLKKKGLSSLAKRPAIVLAKGVEHFSFKGAAEVLGLGSDGLLWVESNSDYTTNPDAVRFELDHLPEDVEPFMVVAVAGNCRTTSIDSISSLRKICDEYGLWLHVDACHGGSLLFSDTLRSKVAGIEESDSVSLDPHKGMFVTYASSYVLFRQPEILTVFSRYPDKVRESGCFDLGLITPFYGSRGFASLKLWLLIQHFGLEGLKKAVEFREVTYRQVIEVLSKTNYFLFLHQPMFYRSAFVFYPQVVRKYVEENQLKGRKELKTLVKKYTQRFSEELYRRGNVIFDLYSLQDLGNKIGFGIADKYPVMGVSVGHPFLSEKNLKEVEAEIRQVGMVFEEQMLKEIMMLTNGDYSAENESATKISGPAGW</sequence>
<dbReference type="PANTHER" id="PTHR45677:SF8">
    <property type="entry name" value="CYSTEINE SULFINIC ACID DECARBOXYLASE"/>
    <property type="match status" value="1"/>
</dbReference>
<dbReference type="InterPro" id="IPR015421">
    <property type="entry name" value="PyrdxlP-dep_Trfase_major"/>
</dbReference>
<dbReference type="SUPFAM" id="SSF53383">
    <property type="entry name" value="PLP-dependent transferases"/>
    <property type="match status" value="1"/>
</dbReference>
<dbReference type="AlphaFoldDB" id="A0AA45WPN7"/>
<name>A0AA45WPN7_9BACL</name>
<evidence type="ECO:0000313" key="8">
    <source>
        <dbReference type="EMBL" id="SMP22457.1"/>
    </source>
</evidence>
<dbReference type="InterPro" id="IPR015424">
    <property type="entry name" value="PyrdxlP-dep_Trfase"/>
</dbReference>
<dbReference type="Pfam" id="PF00282">
    <property type="entry name" value="Pyridoxal_deC"/>
    <property type="match status" value="1"/>
</dbReference>
<evidence type="ECO:0000256" key="5">
    <source>
        <dbReference type="ARBA" id="ARBA00023239"/>
    </source>
</evidence>
<dbReference type="Gene3D" id="3.90.1150.170">
    <property type="match status" value="1"/>
</dbReference>
<keyword evidence="9" id="KW-1185">Reference proteome</keyword>
<comment type="cofactor">
    <cofactor evidence="1 6 7">
        <name>pyridoxal 5'-phosphate</name>
        <dbReference type="ChEBI" id="CHEBI:597326"/>
    </cofactor>
</comment>
<comment type="similarity">
    <text evidence="2 7">Belongs to the group II decarboxylase family.</text>
</comment>
<evidence type="ECO:0000256" key="7">
    <source>
        <dbReference type="RuleBase" id="RU000382"/>
    </source>
</evidence>
<dbReference type="InterPro" id="IPR002129">
    <property type="entry name" value="PyrdxlP-dep_de-COase"/>
</dbReference>
<evidence type="ECO:0000256" key="4">
    <source>
        <dbReference type="ARBA" id="ARBA00022898"/>
    </source>
</evidence>
<reference evidence="8" key="1">
    <citation type="submission" date="2017-05" db="EMBL/GenBank/DDBJ databases">
        <authorList>
            <person name="Varghese N."/>
            <person name="Submissions S."/>
        </authorList>
    </citation>
    <scope>NUCLEOTIDE SEQUENCE</scope>
    <source>
        <strain evidence="8">DSM 45262</strain>
    </source>
</reference>
<evidence type="ECO:0000256" key="1">
    <source>
        <dbReference type="ARBA" id="ARBA00001933"/>
    </source>
</evidence>
<feature type="modified residue" description="N6-(pyridoxal phosphate)lysine" evidence="6">
    <location>
        <position position="313"/>
    </location>
</feature>
<protein>
    <submittedName>
        <fullName evidence="8">Glutamate or tyrosine decarboxylase</fullName>
    </submittedName>
</protein>
<evidence type="ECO:0000313" key="9">
    <source>
        <dbReference type="Proteomes" id="UP001157946"/>
    </source>
</evidence>
<comment type="caution">
    <text evidence="8">The sequence shown here is derived from an EMBL/GenBank/DDBJ whole genome shotgun (WGS) entry which is preliminary data.</text>
</comment>
<keyword evidence="3" id="KW-0210">Decarboxylase</keyword>
<dbReference type="Gene3D" id="3.40.640.10">
    <property type="entry name" value="Type I PLP-dependent aspartate aminotransferase-like (Major domain)"/>
    <property type="match status" value="1"/>
</dbReference>
<evidence type="ECO:0000256" key="3">
    <source>
        <dbReference type="ARBA" id="ARBA00022793"/>
    </source>
</evidence>
<dbReference type="Proteomes" id="UP001157946">
    <property type="component" value="Unassembled WGS sequence"/>
</dbReference>
<accession>A0AA45WPN7</accession>
<organism evidence="8 9">
    <name type="scientific">Laceyella tengchongensis</name>
    <dbReference type="NCBI Taxonomy" id="574699"/>
    <lineage>
        <taxon>Bacteria</taxon>
        <taxon>Bacillati</taxon>
        <taxon>Bacillota</taxon>
        <taxon>Bacilli</taxon>
        <taxon>Bacillales</taxon>
        <taxon>Thermoactinomycetaceae</taxon>
        <taxon>Laceyella</taxon>
    </lineage>
</organism>
<keyword evidence="4 6" id="KW-0663">Pyridoxal phosphate</keyword>
<dbReference type="RefSeq" id="WP_102993419.1">
    <property type="nucleotide sequence ID" value="NZ_FXTU01000004.1"/>
</dbReference>
<dbReference type="GO" id="GO:0004058">
    <property type="term" value="F:aromatic-L-amino-acid decarboxylase activity"/>
    <property type="evidence" value="ECO:0007669"/>
    <property type="project" value="UniProtKB-ARBA"/>
</dbReference>
<evidence type="ECO:0000256" key="6">
    <source>
        <dbReference type="PIRSR" id="PIRSR602129-50"/>
    </source>
</evidence>
<dbReference type="PANTHER" id="PTHR45677">
    <property type="entry name" value="GLUTAMATE DECARBOXYLASE-RELATED"/>
    <property type="match status" value="1"/>
</dbReference>
<dbReference type="GO" id="GO:0005737">
    <property type="term" value="C:cytoplasm"/>
    <property type="evidence" value="ECO:0007669"/>
    <property type="project" value="TreeGrafter"/>
</dbReference>
<proteinExistence type="inferred from homology"/>
<evidence type="ECO:0000256" key="2">
    <source>
        <dbReference type="ARBA" id="ARBA00009533"/>
    </source>
</evidence>
<gene>
    <name evidence="8" type="ORF">SAMN06265361_10469</name>
</gene>
<dbReference type="GO" id="GO:0030170">
    <property type="term" value="F:pyridoxal phosphate binding"/>
    <property type="evidence" value="ECO:0007669"/>
    <property type="project" value="InterPro"/>
</dbReference>